<reference evidence="2" key="1">
    <citation type="journal article" date="2019" name="Int. J. Syst. Evol. Microbiol.">
        <title>The Global Catalogue of Microorganisms (GCM) 10K type strain sequencing project: providing services to taxonomists for standard genome sequencing and annotation.</title>
        <authorList>
            <consortium name="The Broad Institute Genomics Platform"/>
            <consortium name="The Broad Institute Genome Sequencing Center for Infectious Disease"/>
            <person name="Wu L."/>
            <person name="Ma J."/>
        </authorList>
    </citation>
    <scope>NUCLEOTIDE SEQUENCE [LARGE SCALE GENOMIC DNA]</scope>
    <source>
        <strain evidence="2">JCM 16924</strain>
    </source>
</reference>
<sequence>MVAMKRSANERFVAAVQAGDVDAALRAGDLRVSGRAVDRFFRQPCVDDFAGAVLAGRAQLMVARGRDDGAPLMAVPAVLSQGKVGARSWGRRDGRGFVSHAVRSSA</sequence>
<protein>
    <submittedName>
        <fullName evidence="1">Uncharacterized protein</fullName>
    </submittedName>
</protein>
<dbReference type="EMBL" id="BAAAZX010000048">
    <property type="protein sequence ID" value="GAA4029885.1"/>
    <property type="molecule type" value="Genomic_DNA"/>
</dbReference>
<accession>A0ABP7TQQ1</accession>
<dbReference type="Proteomes" id="UP001500456">
    <property type="component" value="Unassembled WGS sequence"/>
</dbReference>
<comment type="caution">
    <text evidence="1">The sequence shown here is derived from an EMBL/GenBank/DDBJ whole genome shotgun (WGS) entry which is preliminary data.</text>
</comment>
<evidence type="ECO:0000313" key="2">
    <source>
        <dbReference type="Proteomes" id="UP001500456"/>
    </source>
</evidence>
<proteinExistence type="predicted"/>
<keyword evidence="2" id="KW-1185">Reference proteome</keyword>
<name>A0ABP7TQQ1_9ACTN</name>
<evidence type="ECO:0000313" key="1">
    <source>
        <dbReference type="EMBL" id="GAA4029885.1"/>
    </source>
</evidence>
<gene>
    <name evidence="1" type="ORF">GCM10022232_89740</name>
</gene>
<organism evidence="1 2">
    <name type="scientific">Streptomyces plumbiresistens</name>
    <dbReference type="NCBI Taxonomy" id="511811"/>
    <lineage>
        <taxon>Bacteria</taxon>
        <taxon>Bacillati</taxon>
        <taxon>Actinomycetota</taxon>
        <taxon>Actinomycetes</taxon>
        <taxon>Kitasatosporales</taxon>
        <taxon>Streptomycetaceae</taxon>
        <taxon>Streptomyces</taxon>
    </lineage>
</organism>